<dbReference type="RefSeq" id="WP_143906875.1">
    <property type="nucleotide sequence ID" value="NZ_CP041765.1"/>
</dbReference>
<accession>A0A516X155</accession>
<keyword evidence="1" id="KW-1133">Transmembrane helix</keyword>
<protein>
    <submittedName>
        <fullName evidence="2">Amino acid permease</fullName>
    </submittedName>
</protein>
<gene>
    <name evidence="2" type="ORF">FO059_04980</name>
</gene>
<proteinExistence type="predicted"/>
<keyword evidence="1" id="KW-0472">Membrane</keyword>
<reference evidence="2 3" key="2">
    <citation type="submission" date="2019-07" db="EMBL/GenBank/DDBJ databases">
        <authorList>
            <person name="Huang Y."/>
        </authorList>
    </citation>
    <scope>NUCLEOTIDE SEQUENCE [LARGE SCALE GENOMIC DNA]</scope>
    <source>
        <strain evidence="2 3">HY188</strain>
    </source>
</reference>
<keyword evidence="3" id="KW-1185">Reference proteome</keyword>
<evidence type="ECO:0000313" key="3">
    <source>
        <dbReference type="Proteomes" id="UP000317344"/>
    </source>
</evidence>
<dbReference type="EMBL" id="CP041765">
    <property type="protein sequence ID" value="QDQ96815.1"/>
    <property type="molecule type" value="Genomic_DNA"/>
</dbReference>
<reference evidence="2 3" key="1">
    <citation type="submission" date="2019-07" db="EMBL/GenBank/DDBJ databases">
        <title>Tomitella cavernea sp. nov., an actinomycete isolated from soil.</title>
        <authorList>
            <person name="Cheng J."/>
        </authorList>
    </citation>
    <scope>NUCLEOTIDE SEQUENCE [LARGE SCALE GENOMIC DNA]</scope>
    <source>
        <strain evidence="2 3">HY188</strain>
    </source>
</reference>
<dbReference type="OrthoDB" id="4410804at2"/>
<dbReference type="KEGG" id="toy:FO059_04980"/>
<feature type="transmembrane region" description="Helical" evidence="1">
    <location>
        <begin position="34"/>
        <end position="56"/>
    </location>
</feature>
<evidence type="ECO:0000313" key="2">
    <source>
        <dbReference type="EMBL" id="QDQ96815.1"/>
    </source>
</evidence>
<evidence type="ECO:0000256" key="1">
    <source>
        <dbReference type="SAM" id="Phobius"/>
    </source>
</evidence>
<dbReference type="AlphaFoldDB" id="A0A516X155"/>
<organism evidence="2 3">
    <name type="scientific">Tomitella fengzijianii</name>
    <dbReference type="NCBI Taxonomy" id="2597660"/>
    <lineage>
        <taxon>Bacteria</taxon>
        <taxon>Bacillati</taxon>
        <taxon>Actinomycetota</taxon>
        <taxon>Actinomycetes</taxon>
        <taxon>Mycobacteriales</taxon>
        <taxon>Tomitella</taxon>
    </lineage>
</organism>
<dbReference type="Proteomes" id="UP000317344">
    <property type="component" value="Chromosome"/>
</dbReference>
<name>A0A516X155_9ACTN</name>
<sequence length="118" mass="12920">MLWSILAACAVIAAAATAVVPRRARFGARGLPWFWPAFAILCLAVAGWVGASLGWIDNLGGSARFFWDAFTPGPTGAQFLSNEQFEEMQRQENLRRWLPVAAAVGAAASVWAWRTRRI</sequence>
<keyword evidence="1" id="KW-0812">Transmembrane</keyword>